<dbReference type="Gene3D" id="3.10.10.10">
    <property type="entry name" value="HIV Type 1 Reverse Transcriptase, subunit A, domain 1"/>
    <property type="match status" value="1"/>
</dbReference>
<proteinExistence type="predicted"/>
<sequence>MERLLKECQSNFNTPILPVKKPDGSYRLVQDLRAVNRVTEDLYPGVVNPYTLFKRCFLLPPSPRSQPENFLHLNGRTPKLDGGTSSHGVYYHRDTRTLLLYLGISLPKDLESWEPPPGEGQ</sequence>
<accession>A0A3L8RTP6</accession>
<dbReference type="OrthoDB" id="420169at2759"/>
<protein>
    <submittedName>
        <fullName evidence="1">Uncharacterized protein</fullName>
    </submittedName>
</protein>
<organism evidence="1 2">
    <name type="scientific">Chloebia gouldiae</name>
    <name type="common">Gouldian finch</name>
    <name type="synonym">Erythrura gouldiae</name>
    <dbReference type="NCBI Taxonomy" id="44316"/>
    <lineage>
        <taxon>Eukaryota</taxon>
        <taxon>Metazoa</taxon>
        <taxon>Chordata</taxon>
        <taxon>Craniata</taxon>
        <taxon>Vertebrata</taxon>
        <taxon>Euteleostomi</taxon>
        <taxon>Archelosauria</taxon>
        <taxon>Archosauria</taxon>
        <taxon>Dinosauria</taxon>
        <taxon>Saurischia</taxon>
        <taxon>Theropoda</taxon>
        <taxon>Coelurosauria</taxon>
        <taxon>Aves</taxon>
        <taxon>Neognathae</taxon>
        <taxon>Neoaves</taxon>
        <taxon>Telluraves</taxon>
        <taxon>Australaves</taxon>
        <taxon>Passeriformes</taxon>
        <taxon>Passeroidea</taxon>
        <taxon>Passeridae</taxon>
        <taxon>Chloebia</taxon>
    </lineage>
</organism>
<evidence type="ECO:0000313" key="2">
    <source>
        <dbReference type="Proteomes" id="UP000276834"/>
    </source>
</evidence>
<reference evidence="1 2" key="1">
    <citation type="journal article" date="2018" name="Proc. R. Soc. B">
        <title>A non-coding region near Follistatin controls head colour polymorphism in the Gouldian finch.</title>
        <authorList>
            <person name="Toomey M.B."/>
            <person name="Marques C.I."/>
            <person name="Andrade P."/>
            <person name="Araujo P.M."/>
            <person name="Sabatino S."/>
            <person name="Gazda M.A."/>
            <person name="Afonso S."/>
            <person name="Lopes R.J."/>
            <person name="Corbo J.C."/>
            <person name="Carneiro M."/>
        </authorList>
    </citation>
    <scope>NUCLEOTIDE SEQUENCE [LARGE SCALE GENOMIC DNA]</scope>
    <source>
        <strain evidence="1">Red01</strain>
        <tissue evidence="1">Muscle</tissue>
    </source>
</reference>
<evidence type="ECO:0000313" key="1">
    <source>
        <dbReference type="EMBL" id="RLV85388.1"/>
    </source>
</evidence>
<dbReference type="EMBL" id="QUSF01000243">
    <property type="protein sequence ID" value="RLV85388.1"/>
    <property type="molecule type" value="Genomic_DNA"/>
</dbReference>
<gene>
    <name evidence="1" type="ORF">DV515_00016017</name>
</gene>
<name>A0A3L8RTP6_CHLGU</name>
<dbReference type="Proteomes" id="UP000276834">
    <property type="component" value="Unassembled WGS sequence"/>
</dbReference>
<dbReference type="InterPro" id="IPR043502">
    <property type="entry name" value="DNA/RNA_pol_sf"/>
</dbReference>
<keyword evidence="2" id="KW-1185">Reference proteome</keyword>
<dbReference type="SUPFAM" id="SSF56672">
    <property type="entry name" value="DNA/RNA polymerases"/>
    <property type="match status" value="1"/>
</dbReference>
<comment type="caution">
    <text evidence="1">The sequence shown here is derived from an EMBL/GenBank/DDBJ whole genome shotgun (WGS) entry which is preliminary data.</text>
</comment>
<dbReference type="AlphaFoldDB" id="A0A3L8RTP6"/>